<proteinExistence type="predicted"/>
<protein>
    <submittedName>
        <fullName evidence="1">Uncharacterized protein</fullName>
    </submittedName>
</protein>
<reference evidence="2" key="1">
    <citation type="submission" date="2016-06" db="EMBL/GenBank/DDBJ databases">
        <title>Parallel loss of symbiosis genes in relatives of nitrogen-fixing non-legume Parasponia.</title>
        <authorList>
            <person name="Van Velzen R."/>
            <person name="Holmer R."/>
            <person name="Bu F."/>
            <person name="Rutten L."/>
            <person name="Van Zeijl A."/>
            <person name="Liu W."/>
            <person name="Santuari L."/>
            <person name="Cao Q."/>
            <person name="Sharma T."/>
            <person name="Shen D."/>
            <person name="Roswanjaya Y."/>
            <person name="Wardhani T."/>
            <person name="Kalhor M.S."/>
            <person name="Jansen J."/>
            <person name="Van den Hoogen J."/>
            <person name="Gungor B."/>
            <person name="Hartog M."/>
            <person name="Hontelez J."/>
            <person name="Verver J."/>
            <person name="Yang W.-C."/>
            <person name="Schijlen E."/>
            <person name="Repin R."/>
            <person name="Schilthuizen M."/>
            <person name="Schranz E."/>
            <person name="Heidstra R."/>
            <person name="Miyata K."/>
            <person name="Fedorova E."/>
            <person name="Kohlen W."/>
            <person name="Bisseling T."/>
            <person name="Smit S."/>
            <person name="Geurts R."/>
        </authorList>
    </citation>
    <scope>NUCLEOTIDE SEQUENCE [LARGE SCALE GENOMIC DNA]</scope>
    <source>
        <strain evidence="2">cv. WU1-14</strain>
    </source>
</reference>
<dbReference type="EMBL" id="JXTB01000326">
    <property type="protein sequence ID" value="PON45608.1"/>
    <property type="molecule type" value="Genomic_DNA"/>
</dbReference>
<comment type="caution">
    <text evidence="1">The sequence shown here is derived from an EMBL/GenBank/DDBJ whole genome shotgun (WGS) entry which is preliminary data.</text>
</comment>
<gene>
    <name evidence="1" type="ORF">PanWU01x14_257190</name>
</gene>
<sequence>MASVCAADSSAYHQAAAFGDDGMVYQTAICKAKRGG</sequence>
<dbReference type="Proteomes" id="UP000237105">
    <property type="component" value="Unassembled WGS sequence"/>
</dbReference>
<dbReference type="AlphaFoldDB" id="A0A2P5B9Z3"/>
<keyword evidence="2" id="KW-1185">Reference proteome</keyword>
<name>A0A2P5B9Z3_PARAD</name>
<evidence type="ECO:0000313" key="2">
    <source>
        <dbReference type="Proteomes" id="UP000237105"/>
    </source>
</evidence>
<organism evidence="1 2">
    <name type="scientific">Parasponia andersonii</name>
    <name type="common">Sponia andersonii</name>
    <dbReference type="NCBI Taxonomy" id="3476"/>
    <lineage>
        <taxon>Eukaryota</taxon>
        <taxon>Viridiplantae</taxon>
        <taxon>Streptophyta</taxon>
        <taxon>Embryophyta</taxon>
        <taxon>Tracheophyta</taxon>
        <taxon>Spermatophyta</taxon>
        <taxon>Magnoliopsida</taxon>
        <taxon>eudicotyledons</taxon>
        <taxon>Gunneridae</taxon>
        <taxon>Pentapetalae</taxon>
        <taxon>rosids</taxon>
        <taxon>fabids</taxon>
        <taxon>Rosales</taxon>
        <taxon>Cannabaceae</taxon>
        <taxon>Parasponia</taxon>
    </lineage>
</organism>
<accession>A0A2P5B9Z3</accession>
<evidence type="ECO:0000313" key="1">
    <source>
        <dbReference type="EMBL" id="PON45608.1"/>
    </source>
</evidence>